<dbReference type="AlphaFoldDB" id="A0A418VGD8"/>
<dbReference type="EMBL" id="QYYD01000009">
    <property type="protein sequence ID" value="RJF75180.1"/>
    <property type="molecule type" value="Genomic_DNA"/>
</dbReference>
<dbReference type="RefSeq" id="WP_119856611.1">
    <property type="nucleotide sequence ID" value="NZ_QYYD01000009.1"/>
</dbReference>
<name>A0A418VGD8_RHOPL</name>
<proteinExistence type="predicted"/>
<gene>
    <name evidence="1" type="ORF">D4Q52_10410</name>
</gene>
<comment type="caution">
    <text evidence="1">The sequence shown here is derived from an EMBL/GenBank/DDBJ whole genome shotgun (WGS) entry which is preliminary data.</text>
</comment>
<evidence type="ECO:0000313" key="2">
    <source>
        <dbReference type="Proteomes" id="UP000285523"/>
    </source>
</evidence>
<protein>
    <submittedName>
        <fullName evidence="1">Uncharacterized protein</fullName>
    </submittedName>
</protein>
<accession>A0A418VGD8</accession>
<organism evidence="1 2">
    <name type="scientific">Rhodopseudomonas palustris</name>
    <dbReference type="NCBI Taxonomy" id="1076"/>
    <lineage>
        <taxon>Bacteria</taxon>
        <taxon>Pseudomonadati</taxon>
        <taxon>Pseudomonadota</taxon>
        <taxon>Alphaproteobacteria</taxon>
        <taxon>Hyphomicrobiales</taxon>
        <taxon>Nitrobacteraceae</taxon>
        <taxon>Rhodopseudomonas</taxon>
    </lineage>
</organism>
<dbReference type="Proteomes" id="UP000285523">
    <property type="component" value="Unassembled WGS sequence"/>
</dbReference>
<reference evidence="1 2" key="1">
    <citation type="submission" date="2018-09" db="EMBL/GenBank/DDBJ databases">
        <title>Draft genome sequence of Rhodopseudomonas palustris 2.1.18.</title>
        <authorList>
            <person name="Robertson S.L."/>
            <person name="Meyer T.E."/>
            <person name="Kyndt J.A."/>
        </authorList>
    </citation>
    <scope>NUCLEOTIDE SEQUENCE [LARGE SCALE GENOMIC DNA]</scope>
    <source>
        <strain evidence="1 2">2.1.18</strain>
    </source>
</reference>
<dbReference type="OrthoDB" id="7994539at2"/>
<sequence length="154" mass="16836">MSLEIFVLADQRLDTIAAWQQAIDAAGSPLQLSTGRPFAEIGGALPVKLRDRPTAFECDQWDAAKLMAELTEIAFDRPWRHALAFRWGADFDAGASAYLAAAAYAEATSGVIFDGEEGRLISPARAREVARDMEQNGPAIVEMILRNMKQPRDG</sequence>
<evidence type="ECO:0000313" key="1">
    <source>
        <dbReference type="EMBL" id="RJF75180.1"/>
    </source>
</evidence>